<dbReference type="Proteomes" id="UP000298234">
    <property type="component" value="Unassembled WGS sequence"/>
</dbReference>
<dbReference type="AlphaFoldDB" id="A0AAX2RRX0"/>
<dbReference type="PANTHER" id="PTHR30258">
    <property type="entry name" value="TYPE II SECRETION SYSTEM PROTEIN GSPE-RELATED"/>
    <property type="match status" value="1"/>
</dbReference>
<evidence type="ECO:0000256" key="3">
    <source>
        <dbReference type="ARBA" id="ARBA00022840"/>
    </source>
</evidence>
<feature type="domain" description="Bacterial type II secretion system protein E" evidence="5">
    <location>
        <begin position="189"/>
        <end position="569"/>
    </location>
</feature>
<dbReference type="Pfam" id="PF00437">
    <property type="entry name" value="T2SSE"/>
    <property type="match status" value="1"/>
</dbReference>
<dbReference type="GO" id="GO:0016887">
    <property type="term" value="F:ATP hydrolysis activity"/>
    <property type="evidence" value="ECO:0007669"/>
    <property type="project" value="TreeGrafter"/>
</dbReference>
<accession>A0AAX2RRX0</accession>
<evidence type="ECO:0000313" key="6">
    <source>
        <dbReference type="EMBL" id="TEU47568.1"/>
    </source>
</evidence>
<evidence type="ECO:0000256" key="4">
    <source>
        <dbReference type="SAM" id="MobiDB-lite"/>
    </source>
</evidence>
<evidence type="ECO:0000256" key="1">
    <source>
        <dbReference type="ARBA" id="ARBA00006611"/>
    </source>
</evidence>
<dbReference type="GO" id="GO:0005524">
    <property type="term" value="F:ATP binding"/>
    <property type="evidence" value="ECO:0007669"/>
    <property type="project" value="UniProtKB-KW"/>
</dbReference>
<evidence type="ECO:0000259" key="5">
    <source>
        <dbReference type="Pfam" id="PF00437"/>
    </source>
</evidence>
<keyword evidence="2" id="KW-0547">Nucleotide-binding</keyword>
<keyword evidence="3" id="KW-0067">ATP-binding</keyword>
<comment type="caution">
    <text evidence="6">The sequence shown here is derived from an EMBL/GenBank/DDBJ whole genome shotgun (WGS) entry which is preliminary data.</text>
</comment>
<dbReference type="PANTHER" id="PTHR30258:SF1">
    <property type="entry name" value="PROTEIN TRANSPORT PROTEIN HOFB HOMOLOG"/>
    <property type="match status" value="1"/>
</dbReference>
<dbReference type="SUPFAM" id="SSF52540">
    <property type="entry name" value="P-loop containing nucleoside triphosphate hydrolases"/>
    <property type="match status" value="1"/>
</dbReference>
<sequence length="656" mass="73059">MGFLSRFVQDSAGSAAPRSSQRVEPTARKAAPVRGIKPQGARPGTAVPNGYANGEAVTSVRRVDSVRAPGFITDADELPSFTRKLYEEVGLQPSFRHQVCPIEMSGDKDGKRQYAFIVLENMVESDIAEAVGKNLLRNQYSPASPLYYVASQEILVELCRDTVMENRQRSKGAKSTLTRAQRSALWSQFESIVKFAIGNNASDIHLEIDRTSPVSQVEFAIDGKLTKPRQFSLKTLDMLDMAAYLYNIHGKAGSETAFNENKPQACNISATVSGRRLMFRYASLQSAVGTSITLRMLYQDDKQTVRPLENLGYLPSQVALWKRCLLRTGGGIVIAGVVGSGKSTTMQTVMSMLPSWMKKYTVEDPVEYRIPGTVQFNVSRALDDKETDPFIAVKRQIKRKALDAALVGEVRDSESAGLFRDIAESGHRALTTVHAPSAIDIITIRLTSDELGIPRDVIATPGFLNVLVYQALLPLSCSCKVSSRDAVEKGIIDSKYLDQIKRIFDIDVDGVYFRNSSGCPRCIRDGLPELNGARDRTVVAEMIELDSKMLMMFRAGRHLELKQYVRSLNRSRFDEPDTTGKSVLEIAMYKVSQGLIDPREVEAKFGSFYQYERERDMDAMLADQAHRHTGQRTRPVRRPLSSFARRSFATRTSRSN</sequence>
<dbReference type="InterPro" id="IPR027417">
    <property type="entry name" value="P-loop_NTPase"/>
</dbReference>
<proteinExistence type="inferred from homology"/>
<gene>
    <name evidence="6" type="ORF">E3D37_16315</name>
</gene>
<protein>
    <submittedName>
        <fullName evidence="6">Type II secretion protein ATPase</fullName>
    </submittedName>
</protein>
<evidence type="ECO:0000313" key="7">
    <source>
        <dbReference type="Proteomes" id="UP000298234"/>
    </source>
</evidence>
<dbReference type="InterPro" id="IPR001482">
    <property type="entry name" value="T2SS/T4SS_dom"/>
</dbReference>
<evidence type="ECO:0000256" key="2">
    <source>
        <dbReference type="ARBA" id="ARBA00022741"/>
    </source>
</evidence>
<dbReference type="RefSeq" id="WP_134256300.1">
    <property type="nucleotide sequence ID" value="NZ_SNSG01000013.1"/>
</dbReference>
<dbReference type="Gene3D" id="3.40.50.300">
    <property type="entry name" value="P-loop containing nucleotide triphosphate hydrolases"/>
    <property type="match status" value="1"/>
</dbReference>
<feature type="region of interest" description="Disordered" evidence="4">
    <location>
        <begin position="9"/>
        <end position="52"/>
    </location>
</feature>
<dbReference type="Gene3D" id="3.30.450.90">
    <property type="match status" value="1"/>
</dbReference>
<dbReference type="GO" id="GO:0005886">
    <property type="term" value="C:plasma membrane"/>
    <property type="evidence" value="ECO:0007669"/>
    <property type="project" value="TreeGrafter"/>
</dbReference>
<dbReference type="EMBL" id="SNSQ01000016">
    <property type="protein sequence ID" value="TEU47568.1"/>
    <property type="molecule type" value="Genomic_DNA"/>
</dbReference>
<organism evidence="6 7">
    <name type="scientific">Burkholderia cepacia</name>
    <name type="common">Pseudomonas cepacia</name>
    <dbReference type="NCBI Taxonomy" id="292"/>
    <lineage>
        <taxon>Bacteria</taxon>
        <taxon>Pseudomonadati</taxon>
        <taxon>Pseudomonadota</taxon>
        <taxon>Betaproteobacteria</taxon>
        <taxon>Burkholderiales</taxon>
        <taxon>Burkholderiaceae</taxon>
        <taxon>Burkholderia</taxon>
        <taxon>Burkholderia cepacia complex</taxon>
    </lineage>
</organism>
<reference evidence="6 7" key="1">
    <citation type="submission" date="2019-03" db="EMBL/GenBank/DDBJ databases">
        <title>Burkholderia cepacia outbreak.</title>
        <authorList>
            <person name="Farzana R."/>
            <person name="Walsh T.R."/>
        </authorList>
    </citation>
    <scope>NUCLEOTIDE SEQUENCE [LARGE SCALE GENOMIC DNA]</scope>
    <source>
        <strain evidence="7">d13</strain>
    </source>
</reference>
<comment type="similarity">
    <text evidence="1">Belongs to the GSP E family.</text>
</comment>
<name>A0AAX2RRX0_BURCE</name>